<reference evidence="2 3" key="1">
    <citation type="journal article" date="2024" name="Appl. Environ. Microbiol.">
        <title>Pontiella agarivorans sp. nov., a novel marine anaerobic bacterium capable of degrading macroalgal polysaccharides and fixing nitrogen.</title>
        <authorList>
            <person name="Liu N."/>
            <person name="Kivenson V."/>
            <person name="Peng X."/>
            <person name="Cui Z."/>
            <person name="Lankiewicz T.S."/>
            <person name="Gosselin K.M."/>
            <person name="English C.J."/>
            <person name="Blair E.M."/>
            <person name="O'Malley M.A."/>
            <person name="Valentine D.L."/>
        </authorList>
    </citation>
    <scope>NUCLEOTIDE SEQUENCE [LARGE SCALE GENOMIC DNA]</scope>
    <source>
        <strain evidence="2 3">NLcol2</strain>
    </source>
</reference>
<comment type="caution">
    <text evidence="2">The sequence shown here is derived from an EMBL/GenBank/DDBJ whole genome shotgun (WGS) entry which is preliminary data.</text>
</comment>
<dbReference type="InterPro" id="IPR013830">
    <property type="entry name" value="SGNH_hydro"/>
</dbReference>
<accession>A0ABU5MY70</accession>
<dbReference type="InterPro" id="IPR036514">
    <property type="entry name" value="SGNH_hydro_sf"/>
</dbReference>
<name>A0ABU5MY70_9BACT</name>
<dbReference type="Proteomes" id="UP001290861">
    <property type="component" value="Unassembled WGS sequence"/>
</dbReference>
<organism evidence="2 3">
    <name type="scientific">Pontiella agarivorans</name>
    <dbReference type="NCBI Taxonomy" id="3038953"/>
    <lineage>
        <taxon>Bacteria</taxon>
        <taxon>Pseudomonadati</taxon>
        <taxon>Kiritimatiellota</taxon>
        <taxon>Kiritimatiellia</taxon>
        <taxon>Kiritimatiellales</taxon>
        <taxon>Pontiellaceae</taxon>
        <taxon>Pontiella</taxon>
    </lineage>
</organism>
<dbReference type="CDD" id="cd01834">
    <property type="entry name" value="SGNH_hydrolase_like_2"/>
    <property type="match status" value="1"/>
</dbReference>
<dbReference type="Gene3D" id="3.40.50.1110">
    <property type="entry name" value="SGNH hydrolase"/>
    <property type="match status" value="1"/>
</dbReference>
<dbReference type="RefSeq" id="WP_322608924.1">
    <property type="nucleotide sequence ID" value="NZ_JARVCO010000010.1"/>
</dbReference>
<feature type="domain" description="SGNH hydrolase-type esterase" evidence="1">
    <location>
        <begin position="29"/>
        <end position="236"/>
    </location>
</feature>
<proteinExistence type="predicted"/>
<protein>
    <submittedName>
        <fullName evidence="2">SGNH/GDSL hydrolase family protein</fullName>
        <ecNumber evidence="2">3.1.-.-</ecNumber>
    </submittedName>
</protein>
<gene>
    <name evidence="2" type="ORF">P9H32_10910</name>
</gene>
<dbReference type="EMBL" id="JARVCO010000010">
    <property type="protein sequence ID" value="MDZ8119135.1"/>
    <property type="molecule type" value="Genomic_DNA"/>
</dbReference>
<dbReference type="GO" id="GO:0016787">
    <property type="term" value="F:hydrolase activity"/>
    <property type="evidence" value="ECO:0007669"/>
    <property type="project" value="UniProtKB-KW"/>
</dbReference>
<dbReference type="PANTHER" id="PTHR30383">
    <property type="entry name" value="THIOESTERASE 1/PROTEASE 1/LYSOPHOSPHOLIPASE L1"/>
    <property type="match status" value="1"/>
</dbReference>
<sequence>MRSLVIILLYFVGFCSYGEPFRPNERVAFIGDSITHGGNYHVYVQAFYATRFPERNVSCFNVGISGDTAQGGFQRASNSGHGIWESDVRMYVPTAATIMLGMNDVGGGHFLSMKTPEELKAQNEKKLGAYRKNYAALLDNLERQGIDRITLIKSSPYDQTMVNPKAKQNLYQFGIGKNDAIVALGLNVIEVESVKRGYPVCDFNTPMLAINAKQQKTDPAFSIIGNDRIHPGDNGQFVMAYEFLKFQGLQGPIASVELDLENKEQLLARNCVVSIEKATDEEVVFEYRAQALPFPTKVYQNVTELVPFESEFNQETLQVSGLKPGTYGLRIDDIEVGSFRHDQLENGVNMALLSTAPQVVQANAVFDLCMERGELSRKIRAVVWATRYLANIEGYDASSLEGNCSVIKQVLAGDLPEGLSKAPAGNTVKHLRNYLENAAHYTQRIEQLDVMTGPIYEAAQPRPHSIVIEWICD</sequence>
<keyword evidence="2" id="KW-0378">Hydrolase</keyword>
<keyword evidence="3" id="KW-1185">Reference proteome</keyword>
<dbReference type="PANTHER" id="PTHR30383:SF5">
    <property type="entry name" value="SGNH HYDROLASE-TYPE ESTERASE DOMAIN-CONTAINING PROTEIN"/>
    <property type="match status" value="1"/>
</dbReference>
<evidence type="ECO:0000259" key="1">
    <source>
        <dbReference type="Pfam" id="PF13472"/>
    </source>
</evidence>
<evidence type="ECO:0000313" key="3">
    <source>
        <dbReference type="Proteomes" id="UP001290861"/>
    </source>
</evidence>
<dbReference type="Pfam" id="PF13472">
    <property type="entry name" value="Lipase_GDSL_2"/>
    <property type="match status" value="1"/>
</dbReference>
<dbReference type="EC" id="3.1.-.-" evidence="2"/>
<dbReference type="InterPro" id="IPR051532">
    <property type="entry name" value="Ester_Hydrolysis_Enzymes"/>
</dbReference>
<dbReference type="SUPFAM" id="SSF52266">
    <property type="entry name" value="SGNH hydrolase"/>
    <property type="match status" value="1"/>
</dbReference>
<evidence type="ECO:0000313" key="2">
    <source>
        <dbReference type="EMBL" id="MDZ8119135.1"/>
    </source>
</evidence>